<dbReference type="WBParaSite" id="RSKR_0000444000.1">
    <property type="protein sequence ID" value="RSKR_0000444000.1"/>
    <property type="gene ID" value="RSKR_0000444000"/>
</dbReference>
<sequence>MSAPIVCQANAQPHQRKIEARHYDHYENGNDETVESYVKSSELDMSINSFGSDAFSQLNLEQLLRQHLPHHRLGPLVGTGGYGACYQVHSLNSKRKYAVKMISSLNSFRREYKLLTKVNKISKEFFCRIFTAHCQMDGCFIVMSLEGKDLKSIMQGLNKHRYSGSTLVRIAVQMLAGIEAFHKTGYVHQDIKLANFVLSSANSNSIKLIDFGIAKRHKTSDGRILSHKHFNRPKNYVGTLTYASIPVMRNWHSSPRDDIESWLYSIMGGAHGKLPWSHLRKAEKDQVFDKKSAFRHWDKEKLRQYKFRSFHRLLSVIDNWDYYDVVDYDYLKTYCVKIMVANNINYYDPYDWDLANF</sequence>
<reference evidence="2" key="1">
    <citation type="submission" date="2016-11" db="UniProtKB">
        <authorList>
            <consortium name="WormBaseParasite"/>
        </authorList>
    </citation>
    <scope>IDENTIFICATION</scope>
    <source>
        <strain evidence="2">KR3021</strain>
    </source>
</reference>
<proteinExistence type="predicted"/>
<dbReference type="Proteomes" id="UP000095286">
    <property type="component" value="Unplaced"/>
</dbReference>
<accession>A0AC35TU11</accession>
<name>A0AC35TU11_9BILA</name>
<evidence type="ECO:0000313" key="1">
    <source>
        <dbReference type="Proteomes" id="UP000095286"/>
    </source>
</evidence>
<evidence type="ECO:0000313" key="2">
    <source>
        <dbReference type="WBParaSite" id="RSKR_0000444000.1"/>
    </source>
</evidence>
<protein>
    <submittedName>
        <fullName evidence="2">Protein kinase domain-containing protein</fullName>
    </submittedName>
</protein>
<organism evidence="1 2">
    <name type="scientific">Rhabditophanes sp. KR3021</name>
    <dbReference type="NCBI Taxonomy" id="114890"/>
    <lineage>
        <taxon>Eukaryota</taxon>
        <taxon>Metazoa</taxon>
        <taxon>Ecdysozoa</taxon>
        <taxon>Nematoda</taxon>
        <taxon>Chromadorea</taxon>
        <taxon>Rhabditida</taxon>
        <taxon>Tylenchina</taxon>
        <taxon>Panagrolaimomorpha</taxon>
        <taxon>Strongyloidoidea</taxon>
        <taxon>Alloionematidae</taxon>
        <taxon>Rhabditophanes</taxon>
    </lineage>
</organism>